<evidence type="ECO:0008006" key="3">
    <source>
        <dbReference type="Google" id="ProtNLM"/>
    </source>
</evidence>
<dbReference type="EMBL" id="JBICBT010000142">
    <property type="protein sequence ID" value="KAL3122289.1"/>
    <property type="molecule type" value="Genomic_DNA"/>
</dbReference>
<evidence type="ECO:0000313" key="2">
    <source>
        <dbReference type="Proteomes" id="UP001620626"/>
    </source>
</evidence>
<gene>
    <name evidence="1" type="ORF">niasHT_005107</name>
</gene>
<accession>A0ABD2M7A8</accession>
<dbReference type="AlphaFoldDB" id="A0ABD2M7A8"/>
<comment type="caution">
    <text evidence="1">The sequence shown here is derived from an EMBL/GenBank/DDBJ whole genome shotgun (WGS) entry which is preliminary data.</text>
</comment>
<proteinExistence type="predicted"/>
<organism evidence="1 2">
    <name type="scientific">Heterodera trifolii</name>
    <dbReference type="NCBI Taxonomy" id="157864"/>
    <lineage>
        <taxon>Eukaryota</taxon>
        <taxon>Metazoa</taxon>
        <taxon>Ecdysozoa</taxon>
        <taxon>Nematoda</taxon>
        <taxon>Chromadorea</taxon>
        <taxon>Rhabditida</taxon>
        <taxon>Tylenchina</taxon>
        <taxon>Tylenchomorpha</taxon>
        <taxon>Tylenchoidea</taxon>
        <taxon>Heteroderidae</taxon>
        <taxon>Heteroderinae</taxon>
        <taxon>Heterodera</taxon>
    </lineage>
</organism>
<dbReference type="Proteomes" id="UP001620626">
    <property type="component" value="Unassembled WGS sequence"/>
</dbReference>
<evidence type="ECO:0000313" key="1">
    <source>
        <dbReference type="EMBL" id="KAL3122289.1"/>
    </source>
</evidence>
<keyword evidence="2" id="KW-1185">Reference proteome</keyword>
<reference evidence="1 2" key="1">
    <citation type="submission" date="2024-10" db="EMBL/GenBank/DDBJ databases">
        <authorList>
            <person name="Kim D."/>
        </authorList>
    </citation>
    <scope>NUCLEOTIDE SEQUENCE [LARGE SCALE GENOMIC DNA]</scope>
    <source>
        <strain evidence="1">BH-2024</strain>
    </source>
</reference>
<protein>
    <recommendedName>
        <fullName evidence="3">Effector protein</fullName>
    </recommendedName>
</protein>
<sequence>MLLVFLLLFSSVFTEKKCLTPTELFNSLSVGMSSSPVVSNDDQLGSTSSSDAHKICRASKCHWPMRKCCSNGLAKSRSKLSLRTTLLPDITHALRKRHGKSIFVHWIAKKQLKAKYVFVGEAFQNLGNKKSDFLKMLFAFAALLSAEIGQQSFKESSFTRIFLKAYECVANKKISTTENEKGKYNLYMLEQNGFQYEEICSEKNALLAKNGLNHRKHWPKTQFKYSPNWCTNLLILRLEKLGTKNDLKENPQRKRY</sequence>
<name>A0ABD2M7A8_9BILA</name>